<organism evidence="1 2">
    <name type="scientific">Caulobacter vibrioides</name>
    <name type="common">Caulobacter crescentus</name>
    <dbReference type="NCBI Taxonomy" id="155892"/>
    <lineage>
        <taxon>Bacteria</taxon>
        <taxon>Pseudomonadati</taxon>
        <taxon>Pseudomonadota</taxon>
        <taxon>Alphaproteobacteria</taxon>
        <taxon>Caulobacterales</taxon>
        <taxon>Caulobacteraceae</taxon>
        <taxon>Caulobacter</taxon>
    </lineage>
</organism>
<dbReference type="Proteomes" id="UP000215616">
    <property type="component" value="Unassembled WGS sequence"/>
</dbReference>
<accession>A0A258D7E3</accession>
<dbReference type="EMBL" id="NCDQ01000126">
    <property type="protein sequence ID" value="OYX03711.1"/>
    <property type="molecule type" value="Genomic_DNA"/>
</dbReference>
<sequence>MATTWTIAVKLGASPEAAPIHQITVEAADAASALRRVAAMVAVQSAADADLLIDGQEEVFSRAEVEAGLEEHQAQT</sequence>
<evidence type="ECO:0000313" key="1">
    <source>
        <dbReference type="EMBL" id="OYX03711.1"/>
    </source>
</evidence>
<comment type="caution">
    <text evidence="1">The sequence shown here is derived from an EMBL/GenBank/DDBJ whole genome shotgun (WGS) entry which is preliminary data.</text>
</comment>
<dbReference type="AlphaFoldDB" id="A0A258D7E3"/>
<protein>
    <submittedName>
        <fullName evidence="1">Uncharacterized protein</fullName>
    </submittedName>
</protein>
<name>A0A258D7E3_CAUVI</name>
<proteinExistence type="predicted"/>
<evidence type="ECO:0000313" key="2">
    <source>
        <dbReference type="Proteomes" id="UP000215616"/>
    </source>
</evidence>
<gene>
    <name evidence="1" type="ORF">B7Z12_09265</name>
</gene>
<reference evidence="1 2" key="1">
    <citation type="submission" date="2017-03" db="EMBL/GenBank/DDBJ databases">
        <title>Lifting the veil on microbial sulfur biogeochemistry in mining wastewaters.</title>
        <authorList>
            <person name="Kantor R.S."/>
            <person name="Colenbrander Nelson T."/>
            <person name="Marshall S."/>
            <person name="Bennett D."/>
            <person name="Apte S."/>
            <person name="Camacho D."/>
            <person name="Thomas B.C."/>
            <person name="Warren L.A."/>
            <person name="Banfield J.F."/>
        </authorList>
    </citation>
    <scope>NUCLEOTIDE SEQUENCE [LARGE SCALE GENOMIC DNA]</scope>
    <source>
        <strain evidence="1">32-67-7</strain>
    </source>
</reference>